<dbReference type="KEGG" id="dya:Dyak_GE18667"/>
<dbReference type="SMART" id="SM00697">
    <property type="entry name" value="DM8"/>
    <property type="match status" value="1"/>
</dbReference>
<keyword evidence="2" id="KW-1185">Reference proteome</keyword>
<dbReference type="PANTHER" id="PTHR20898">
    <property type="entry name" value="DAEDALUS ON 3-RELATED-RELATED"/>
    <property type="match status" value="1"/>
</dbReference>
<dbReference type="EMBL" id="CM000157">
    <property type="protein sequence ID" value="EDW88327.1"/>
    <property type="molecule type" value="Genomic_DNA"/>
</dbReference>
<reference evidence="1 2" key="2">
    <citation type="journal article" date="2007" name="PLoS Biol.">
        <title>Principles of genome evolution in the Drosophila melanogaster species group.</title>
        <authorList>
            <person name="Ranz J.M."/>
            <person name="Maurin D."/>
            <person name="Chan Y.S."/>
            <person name="von Grotthuss M."/>
            <person name="Hillier L.W."/>
            <person name="Roote J."/>
            <person name="Ashburner M."/>
            <person name="Bergman C.M."/>
        </authorList>
    </citation>
    <scope>NUCLEOTIDE SEQUENCE [LARGE SCALE GENOMIC DNA]</scope>
    <source>
        <strain evidence="2">Tai18E2 / Tucson 14021-0261.01</strain>
    </source>
</reference>
<dbReference type="OMA" id="FPLHCPF"/>
<dbReference type="eggNOG" id="ENOG502T9E6">
    <property type="taxonomic scope" value="Eukaryota"/>
</dbReference>
<dbReference type="AlphaFoldDB" id="B4P385"/>
<dbReference type="PhylomeDB" id="B4P385"/>
<evidence type="ECO:0000313" key="2">
    <source>
        <dbReference type="Proteomes" id="UP000002282"/>
    </source>
</evidence>
<gene>
    <name evidence="1" type="primary">Dyak\GE18667</name>
    <name evidence="1" type="synonym">dyak_GLEANR_2452</name>
    <name evidence="1" type="synonym">GE18667</name>
    <name evidence="1" type="ORF">Dyak_GE18667</name>
</gene>
<proteinExistence type="predicted"/>
<dbReference type="Proteomes" id="UP000002282">
    <property type="component" value="Chromosome 2L"/>
</dbReference>
<dbReference type="OrthoDB" id="8040949at2759"/>
<dbReference type="HOGENOM" id="CLU_1671196_0_0_1"/>
<sequence>MDAIMTKIECPTHSPELVQNLSCRLHKKSPNSGSKSYSAEFSLRKDVNDVRGVYVFSFKHGTSLINYTASEMDYCQALAALHSQFLYKMIADELRRVSNFPLHCPFKMNKRYFIDEYTINSKLIPSYSPEMMFTSDCNIFIKKRRAIQLTIHGRIVRR</sequence>
<evidence type="ECO:0000313" key="1">
    <source>
        <dbReference type="EMBL" id="EDW88327.1"/>
    </source>
</evidence>
<protein>
    <submittedName>
        <fullName evidence="1">Uncharacterized protein</fullName>
    </submittedName>
</protein>
<dbReference type="PANTHER" id="PTHR20898:SF0">
    <property type="entry name" value="DAEDALUS ON 3-RELATED"/>
    <property type="match status" value="1"/>
</dbReference>
<reference evidence="1 2" key="1">
    <citation type="journal article" date="2007" name="Nature">
        <title>Evolution of genes and genomes on the Drosophila phylogeny.</title>
        <authorList>
            <consortium name="Drosophila 12 Genomes Consortium"/>
            <person name="Clark A.G."/>
            <person name="Eisen M.B."/>
            <person name="Smith D.R."/>
            <person name="Bergman C.M."/>
            <person name="Oliver B."/>
            <person name="Markow T.A."/>
            <person name="Kaufman T.C."/>
            <person name="Kellis M."/>
            <person name="Gelbart W."/>
            <person name="Iyer V.N."/>
            <person name="Pollard D.A."/>
            <person name="Sackton T.B."/>
            <person name="Larracuente A.M."/>
            <person name="Singh N.D."/>
            <person name="Abad J.P."/>
            <person name="Abt D.N."/>
            <person name="Adryan B."/>
            <person name="Aguade M."/>
            <person name="Akashi H."/>
            <person name="Anderson W.W."/>
            <person name="Aquadro C.F."/>
            <person name="Ardell D.H."/>
            <person name="Arguello R."/>
            <person name="Artieri C.G."/>
            <person name="Barbash D.A."/>
            <person name="Barker D."/>
            <person name="Barsanti P."/>
            <person name="Batterham P."/>
            <person name="Batzoglou S."/>
            <person name="Begun D."/>
            <person name="Bhutkar A."/>
            <person name="Blanco E."/>
            <person name="Bosak S.A."/>
            <person name="Bradley R.K."/>
            <person name="Brand A.D."/>
            <person name="Brent M.R."/>
            <person name="Brooks A.N."/>
            <person name="Brown R.H."/>
            <person name="Butlin R.K."/>
            <person name="Caggese C."/>
            <person name="Calvi B.R."/>
            <person name="Bernardo de Carvalho A."/>
            <person name="Caspi A."/>
            <person name="Castrezana S."/>
            <person name="Celniker S.E."/>
            <person name="Chang J.L."/>
            <person name="Chapple C."/>
            <person name="Chatterji S."/>
            <person name="Chinwalla A."/>
            <person name="Civetta A."/>
            <person name="Clifton S.W."/>
            <person name="Comeron J.M."/>
            <person name="Costello J.C."/>
            <person name="Coyne J.A."/>
            <person name="Daub J."/>
            <person name="David R.G."/>
            <person name="Delcher A.L."/>
            <person name="Delehaunty K."/>
            <person name="Do C.B."/>
            <person name="Ebling H."/>
            <person name="Edwards K."/>
            <person name="Eickbush T."/>
            <person name="Evans J.D."/>
            <person name="Filipski A."/>
            <person name="Findeiss S."/>
            <person name="Freyhult E."/>
            <person name="Fulton L."/>
            <person name="Fulton R."/>
            <person name="Garcia A.C."/>
            <person name="Gardiner A."/>
            <person name="Garfield D.A."/>
            <person name="Garvin B.E."/>
            <person name="Gibson G."/>
            <person name="Gilbert D."/>
            <person name="Gnerre S."/>
            <person name="Godfrey J."/>
            <person name="Good R."/>
            <person name="Gotea V."/>
            <person name="Gravely B."/>
            <person name="Greenberg A.J."/>
            <person name="Griffiths-Jones S."/>
            <person name="Gross S."/>
            <person name="Guigo R."/>
            <person name="Gustafson E.A."/>
            <person name="Haerty W."/>
            <person name="Hahn M.W."/>
            <person name="Halligan D.L."/>
            <person name="Halpern A.L."/>
            <person name="Halter G.M."/>
            <person name="Han M.V."/>
            <person name="Heger A."/>
            <person name="Hillier L."/>
            <person name="Hinrichs A.S."/>
            <person name="Holmes I."/>
            <person name="Hoskins R.A."/>
            <person name="Hubisz M.J."/>
            <person name="Hultmark D."/>
            <person name="Huntley M.A."/>
            <person name="Jaffe D.B."/>
            <person name="Jagadeeshan S."/>
            <person name="Jeck W.R."/>
            <person name="Johnson J."/>
            <person name="Jones C.D."/>
            <person name="Jordan W.C."/>
            <person name="Karpen G.H."/>
            <person name="Kataoka E."/>
            <person name="Keightley P.D."/>
            <person name="Kheradpour P."/>
            <person name="Kirkness E.F."/>
            <person name="Koerich L.B."/>
            <person name="Kristiansen K."/>
            <person name="Kudrna D."/>
            <person name="Kulathinal R.J."/>
            <person name="Kumar S."/>
            <person name="Kwok R."/>
            <person name="Lander E."/>
            <person name="Langley C.H."/>
            <person name="Lapoint R."/>
            <person name="Lazzaro B.P."/>
            <person name="Lee S.J."/>
            <person name="Levesque L."/>
            <person name="Li R."/>
            <person name="Lin C.F."/>
            <person name="Lin M.F."/>
            <person name="Lindblad-Toh K."/>
            <person name="Llopart A."/>
            <person name="Long M."/>
            <person name="Low L."/>
            <person name="Lozovsky E."/>
            <person name="Lu J."/>
            <person name="Luo M."/>
            <person name="Machado C.A."/>
            <person name="Makalowski W."/>
            <person name="Marzo M."/>
            <person name="Matsuda M."/>
            <person name="Matzkin L."/>
            <person name="McAllister B."/>
            <person name="McBride C.S."/>
            <person name="McKernan B."/>
            <person name="McKernan K."/>
            <person name="Mendez-Lago M."/>
            <person name="Minx P."/>
            <person name="Mollenhauer M.U."/>
            <person name="Montooth K."/>
            <person name="Mount S.M."/>
            <person name="Mu X."/>
            <person name="Myers E."/>
            <person name="Negre B."/>
            <person name="Newfeld S."/>
            <person name="Nielsen R."/>
            <person name="Noor M.A."/>
            <person name="O'Grady P."/>
            <person name="Pachter L."/>
            <person name="Papaceit M."/>
            <person name="Parisi M.J."/>
            <person name="Parisi M."/>
            <person name="Parts L."/>
            <person name="Pedersen J.S."/>
            <person name="Pesole G."/>
            <person name="Phillippy A.M."/>
            <person name="Ponting C.P."/>
            <person name="Pop M."/>
            <person name="Porcelli D."/>
            <person name="Powell J.R."/>
            <person name="Prohaska S."/>
            <person name="Pruitt K."/>
            <person name="Puig M."/>
            <person name="Quesneville H."/>
            <person name="Ram K.R."/>
            <person name="Rand D."/>
            <person name="Rasmussen M.D."/>
            <person name="Reed L.K."/>
            <person name="Reenan R."/>
            <person name="Reily A."/>
            <person name="Remington K.A."/>
            <person name="Rieger T.T."/>
            <person name="Ritchie M.G."/>
            <person name="Robin C."/>
            <person name="Rogers Y.H."/>
            <person name="Rohde C."/>
            <person name="Rozas J."/>
            <person name="Rubenfield M.J."/>
            <person name="Ruiz A."/>
            <person name="Russo S."/>
            <person name="Salzberg S.L."/>
            <person name="Sanchez-Gracia A."/>
            <person name="Saranga D.J."/>
            <person name="Sato H."/>
            <person name="Schaeffer S.W."/>
            <person name="Schatz M.C."/>
            <person name="Schlenke T."/>
            <person name="Schwartz R."/>
            <person name="Segarra C."/>
            <person name="Singh R.S."/>
            <person name="Sirot L."/>
            <person name="Sirota M."/>
            <person name="Sisneros N.B."/>
            <person name="Smith C.D."/>
            <person name="Smith T.F."/>
            <person name="Spieth J."/>
            <person name="Stage D.E."/>
            <person name="Stark A."/>
            <person name="Stephan W."/>
            <person name="Strausberg R.L."/>
            <person name="Strempel S."/>
            <person name="Sturgill D."/>
            <person name="Sutton G."/>
            <person name="Sutton G.G."/>
            <person name="Tao W."/>
            <person name="Teichmann S."/>
            <person name="Tobari Y.N."/>
            <person name="Tomimura Y."/>
            <person name="Tsolas J.M."/>
            <person name="Valente V.L."/>
            <person name="Venter E."/>
            <person name="Venter J.C."/>
            <person name="Vicario S."/>
            <person name="Vieira F.G."/>
            <person name="Vilella A.J."/>
            <person name="Villasante A."/>
            <person name="Walenz B."/>
            <person name="Wang J."/>
            <person name="Wasserman M."/>
            <person name="Watts T."/>
            <person name="Wilson D."/>
            <person name="Wilson R.K."/>
            <person name="Wing R.A."/>
            <person name="Wolfner M.F."/>
            <person name="Wong A."/>
            <person name="Wong G.K."/>
            <person name="Wu C.I."/>
            <person name="Wu G."/>
            <person name="Yamamoto D."/>
            <person name="Yang H.P."/>
            <person name="Yang S.P."/>
            <person name="Yorke J.A."/>
            <person name="Yoshida K."/>
            <person name="Zdobnov E."/>
            <person name="Zhang P."/>
            <person name="Zhang Y."/>
            <person name="Zimin A.V."/>
            <person name="Baldwin J."/>
            <person name="Abdouelleil A."/>
            <person name="Abdulkadir J."/>
            <person name="Abebe A."/>
            <person name="Abera B."/>
            <person name="Abreu J."/>
            <person name="Acer S.C."/>
            <person name="Aftuck L."/>
            <person name="Alexander A."/>
            <person name="An P."/>
            <person name="Anderson E."/>
            <person name="Anderson S."/>
            <person name="Arachi H."/>
            <person name="Azer M."/>
            <person name="Bachantsang P."/>
            <person name="Barry A."/>
            <person name="Bayul T."/>
            <person name="Berlin A."/>
            <person name="Bessette D."/>
            <person name="Bloom T."/>
            <person name="Blye J."/>
            <person name="Boguslavskiy L."/>
            <person name="Bonnet C."/>
            <person name="Boukhgalter B."/>
            <person name="Bourzgui I."/>
            <person name="Brown A."/>
            <person name="Cahill P."/>
            <person name="Channer S."/>
            <person name="Cheshatsang Y."/>
            <person name="Chuda L."/>
            <person name="Citroen M."/>
            <person name="Collymore A."/>
            <person name="Cooke P."/>
            <person name="Costello M."/>
            <person name="D'Aco K."/>
            <person name="Daza R."/>
            <person name="De Haan G."/>
            <person name="DeGray S."/>
            <person name="DeMaso C."/>
            <person name="Dhargay N."/>
            <person name="Dooley K."/>
            <person name="Dooley E."/>
            <person name="Doricent M."/>
            <person name="Dorje P."/>
            <person name="Dorjee K."/>
            <person name="Dupes A."/>
            <person name="Elong R."/>
            <person name="Falk J."/>
            <person name="Farina A."/>
            <person name="Faro S."/>
            <person name="Ferguson D."/>
            <person name="Fisher S."/>
            <person name="Foley C.D."/>
            <person name="Franke A."/>
            <person name="Friedrich D."/>
            <person name="Gadbois L."/>
            <person name="Gearin G."/>
            <person name="Gearin C.R."/>
            <person name="Giannoukos G."/>
            <person name="Goode T."/>
            <person name="Graham J."/>
            <person name="Grandbois E."/>
            <person name="Grewal S."/>
            <person name="Gyaltsen K."/>
            <person name="Hafez N."/>
            <person name="Hagos B."/>
            <person name="Hall J."/>
            <person name="Henson C."/>
            <person name="Hollinger A."/>
            <person name="Honan T."/>
            <person name="Huard M.D."/>
            <person name="Hughes L."/>
            <person name="Hurhula B."/>
            <person name="Husby M.E."/>
            <person name="Kamat A."/>
            <person name="Kanga B."/>
            <person name="Kashin S."/>
            <person name="Khazanovich D."/>
            <person name="Kisner P."/>
            <person name="Lance K."/>
            <person name="Lara M."/>
            <person name="Lee W."/>
            <person name="Lennon N."/>
            <person name="Letendre F."/>
            <person name="LeVine R."/>
            <person name="Lipovsky A."/>
            <person name="Liu X."/>
            <person name="Liu J."/>
            <person name="Liu S."/>
            <person name="Lokyitsang T."/>
            <person name="Lokyitsang Y."/>
            <person name="Lubonja R."/>
            <person name="Lui A."/>
            <person name="MacDonald P."/>
            <person name="Magnisalis V."/>
            <person name="Maru K."/>
            <person name="Matthews C."/>
            <person name="McCusker W."/>
            <person name="McDonough S."/>
            <person name="Mehta T."/>
            <person name="Meldrim J."/>
            <person name="Meneus L."/>
            <person name="Mihai O."/>
            <person name="Mihalev A."/>
            <person name="Mihova T."/>
            <person name="Mittelman R."/>
            <person name="Mlenga V."/>
            <person name="Montmayeur A."/>
            <person name="Mulrain L."/>
            <person name="Navidi A."/>
            <person name="Naylor J."/>
            <person name="Negash T."/>
            <person name="Nguyen T."/>
            <person name="Nguyen N."/>
            <person name="Nicol R."/>
            <person name="Norbu C."/>
            <person name="Norbu N."/>
            <person name="Novod N."/>
            <person name="O'Neill B."/>
            <person name="Osman S."/>
            <person name="Markiewicz E."/>
            <person name="Oyono O.L."/>
            <person name="Patti C."/>
            <person name="Phunkhang P."/>
            <person name="Pierre F."/>
            <person name="Priest M."/>
            <person name="Raghuraman S."/>
            <person name="Rege F."/>
            <person name="Reyes R."/>
            <person name="Rise C."/>
            <person name="Rogov P."/>
            <person name="Ross K."/>
            <person name="Ryan E."/>
            <person name="Settipalli S."/>
            <person name="Shea T."/>
            <person name="Sherpa N."/>
            <person name="Shi L."/>
            <person name="Shih D."/>
            <person name="Sparrow T."/>
            <person name="Spaulding J."/>
            <person name="Stalker J."/>
            <person name="Stange-Thomann N."/>
            <person name="Stavropoulos S."/>
            <person name="Stone C."/>
            <person name="Strader C."/>
            <person name="Tesfaye S."/>
            <person name="Thomson T."/>
            <person name="Thoulutsang Y."/>
            <person name="Thoulutsang D."/>
            <person name="Topham K."/>
            <person name="Topping I."/>
            <person name="Tsamla T."/>
            <person name="Vassiliev H."/>
            <person name="Vo A."/>
            <person name="Wangchuk T."/>
            <person name="Wangdi T."/>
            <person name="Weiand M."/>
            <person name="Wilkinson J."/>
            <person name="Wilson A."/>
            <person name="Yadav S."/>
            <person name="Young G."/>
            <person name="Yu Q."/>
            <person name="Zembek L."/>
            <person name="Zhong D."/>
            <person name="Zimmer A."/>
            <person name="Zwirko Z."/>
            <person name="Jaffe D.B."/>
            <person name="Alvarez P."/>
            <person name="Brockman W."/>
            <person name="Butler J."/>
            <person name="Chin C."/>
            <person name="Gnerre S."/>
            <person name="Grabherr M."/>
            <person name="Kleber M."/>
            <person name="Mauceli E."/>
            <person name="MacCallum I."/>
        </authorList>
    </citation>
    <scope>NUCLEOTIDE SEQUENCE [LARGE SCALE GENOMIC DNA]</scope>
    <source>
        <strain evidence="2">Tai18E2 / Tucson 14021-0261.01</strain>
    </source>
</reference>
<organism evidence="1 2">
    <name type="scientific">Drosophila yakuba</name>
    <name type="common">Fruit fly</name>
    <dbReference type="NCBI Taxonomy" id="7245"/>
    <lineage>
        <taxon>Eukaryota</taxon>
        <taxon>Metazoa</taxon>
        <taxon>Ecdysozoa</taxon>
        <taxon>Arthropoda</taxon>
        <taxon>Hexapoda</taxon>
        <taxon>Insecta</taxon>
        <taxon>Pterygota</taxon>
        <taxon>Neoptera</taxon>
        <taxon>Endopterygota</taxon>
        <taxon>Diptera</taxon>
        <taxon>Brachycera</taxon>
        <taxon>Muscomorpha</taxon>
        <taxon>Ephydroidea</taxon>
        <taxon>Drosophilidae</taxon>
        <taxon>Drosophila</taxon>
        <taxon>Sophophora</taxon>
    </lineage>
</organism>
<name>B4P385_DROYA</name>
<dbReference type="InterPro" id="IPR010512">
    <property type="entry name" value="DUF1091"/>
</dbReference>
<dbReference type="Pfam" id="PF06477">
    <property type="entry name" value="DUF1091"/>
    <property type="match status" value="1"/>
</dbReference>
<accession>B4P385</accession>